<sequence>MINKISCALMLFFYDTNSIKFREKEKSKFSTLFSAKWKDGPSKFEKKELIRQSYEEVTLKSFHNTPNVINEFLNEIKENLEYSKYSDNFPLEPIYGISRNPNIRYDVKNAYDCLRKKLIREPDKKVALIYNSQNTINEFLDEVDEYFKTFSTNNPYENRKIYGITKNPDTNDDYIMVFQYAKGENYKLRCEKCNEKYVDSSYARCEWCIPCQTNFLKKNFANWTSGNKIIDDFIRERQLSVYVATF</sequence>
<comment type="caution">
    <text evidence="1">The sequence shown here is derived from an EMBL/GenBank/DDBJ whole genome shotgun (WGS) entry which is preliminary data.</text>
</comment>
<protein>
    <submittedName>
        <fullName evidence="1">Kinase-like domain-containing protein</fullName>
    </submittedName>
</protein>
<dbReference type="EMBL" id="BLAL01000208">
    <property type="protein sequence ID" value="GES91932.1"/>
    <property type="molecule type" value="Genomic_DNA"/>
</dbReference>
<gene>
    <name evidence="1" type="ORF">RCL2_001873000</name>
</gene>
<dbReference type="Proteomes" id="UP000615446">
    <property type="component" value="Unassembled WGS sequence"/>
</dbReference>
<name>A0A8H3LNJ9_9GLOM</name>
<reference evidence="1" key="1">
    <citation type="submission" date="2019-10" db="EMBL/GenBank/DDBJ databases">
        <title>Conservation and host-specific expression of non-tandemly repeated heterogenous ribosome RNA gene in arbuscular mycorrhizal fungi.</title>
        <authorList>
            <person name="Maeda T."/>
            <person name="Kobayashi Y."/>
            <person name="Nakagawa T."/>
            <person name="Ezawa T."/>
            <person name="Yamaguchi K."/>
            <person name="Bino T."/>
            <person name="Nishimoto Y."/>
            <person name="Shigenobu S."/>
            <person name="Kawaguchi M."/>
        </authorList>
    </citation>
    <scope>NUCLEOTIDE SEQUENCE</scope>
    <source>
        <strain evidence="1">HR1</strain>
    </source>
</reference>
<proteinExistence type="predicted"/>
<accession>A0A8H3LNJ9</accession>
<keyword evidence="1" id="KW-0418">Kinase</keyword>
<keyword evidence="1" id="KW-0808">Transferase</keyword>
<dbReference type="GO" id="GO:0016301">
    <property type="term" value="F:kinase activity"/>
    <property type="evidence" value="ECO:0007669"/>
    <property type="project" value="UniProtKB-KW"/>
</dbReference>
<evidence type="ECO:0000313" key="1">
    <source>
        <dbReference type="EMBL" id="GES91932.1"/>
    </source>
</evidence>
<evidence type="ECO:0000313" key="2">
    <source>
        <dbReference type="Proteomes" id="UP000615446"/>
    </source>
</evidence>
<dbReference type="AlphaFoldDB" id="A0A8H3LNJ9"/>
<organism evidence="1 2">
    <name type="scientific">Rhizophagus clarus</name>
    <dbReference type="NCBI Taxonomy" id="94130"/>
    <lineage>
        <taxon>Eukaryota</taxon>
        <taxon>Fungi</taxon>
        <taxon>Fungi incertae sedis</taxon>
        <taxon>Mucoromycota</taxon>
        <taxon>Glomeromycotina</taxon>
        <taxon>Glomeromycetes</taxon>
        <taxon>Glomerales</taxon>
        <taxon>Glomeraceae</taxon>
        <taxon>Rhizophagus</taxon>
    </lineage>
</organism>